<dbReference type="PANTHER" id="PTHR46300">
    <property type="entry name" value="P450, PUTATIVE (EUROFUNG)-RELATED-RELATED"/>
    <property type="match status" value="1"/>
</dbReference>
<dbReference type="PRINTS" id="PR00463">
    <property type="entry name" value="EP450I"/>
</dbReference>
<dbReference type="InterPro" id="IPR050364">
    <property type="entry name" value="Cytochrome_P450_fung"/>
</dbReference>
<dbReference type="GO" id="GO:0004497">
    <property type="term" value="F:monooxygenase activity"/>
    <property type="evidence" value="ECO:0007669"/>
    <property type="project" value="UniProtKB-KW"/>
</dbReference>
<protein>
    <recommendedName>
        <fullName evidence="13">Cytochrome P450</fullName>
    </recommendedName>
</protein>
<gene>
    <name evidence="11" type="ORF">D9613_010336</name>
</gene>
<evidence type="ECO:0000256" key="9">
    <source>
        <dbReference type="PIRSR" id="PIRSR602401-1"/>
    </source>
</evidence>
<keyword evidence="7 9" id="KW-0408">Iron</keyword>
<evidence type="ECO:0000256" key="10">
    <source>
        <dbReference type="RuleBase" id="RU000461"/>
    </source>
</evidence>
<dbReference type="GO" id="GO:0005506">
    <property type="term" value="F:iron ion binding"/>
    <property type="evidence" value="ECO:0007669"/>
    <property type="project" value="InterPro"/>
</dbReference>
<comment type="similarity">
    <text evidence="3 10">Belongs to the cytochrome P450 family.</text>
</comment>
<dbReference type="EMBL" id="JAACJL010000059">
    <property type="protein sequence ID" value="KAF4610004.1"/>
    <property type="molecule type" value="Genomic_DNA"/>
</dbReference>
<reference evidence="11 12" key="1">
    <citation type="submission" date="2019-12" db="EMBL/GenBank/DDBJ databases">
        <authorList>
            <person name="Floudas D."/>
            <person name="Bentzer J."/>
            <person name="Ahren D."/>
            <person name="Johansson T."/>
            <person name="Persson P."/>
            <person name="Tunlid A."/>
        </authorList>
    </citation>
    <scope>NUCLEOTIDE SEQUENCE [LARGE SCALE GENOMIC DNA]</scope>
    <source>
        <strain evidence="11 12">CBS 102.39</strain>
    </source>
</reference>
<dbReference type="SUPFAM" id="SSF48264">
    <property type="entry name" value="Cytochrome P450"/>
    <property type="match status" value="1"/>
</dbReference>
<accession>A0A8H4VJB4</accession>
<dbReference type="CDD" id="cd11065">
    <property type="entry name" value="CYP64-like"/>
    <property type="match status" value="1"/>
</dbReference>
<evidence type="ECO:0000256" key="1">
    <source>
        <dbReference type="ARBA" id="ARBA00001971"/>
    </source>
</evidence>
<evidence type="ECO:0000256" key="8">
    <source>
        <dbReference type="ARBA" id="ARBA00023033"/>
    </source>
</evidence>
<keyword evidence="6 10" id="KW-0560">Oxidoreductase</keyword>
<keyword evidence="4 9" id="KW-0349">Heme</keyword>
<comment type="pathway">
    <text evidence="2">Secondary metabolite biosynthesis.</text>
</comment>
<dbReference type="Gene3D" id="1.10.630.10">
    <property type="entry name" value="Cytochrome P450"/>
    <property type="match status" value="1"/>
</dbReference>
<comment type="caution">
    <text evidence="11">The sequence shown here is derived from an EMBL/GenBank/DDBJ whole genome shotgun (WGS) entry which is preliminary data.</text>
</comment>
<evidence type="ECO:0000256" key="4">
    <source>
        <dbReference type="ARBA" id="ARBA00022617"/>
    </source>
</evidence>
<organism evidence="11 12">
    <name type="scientific">Agrocybe pediades</name>
    <dbReference type="NCBI Taxonomy" id="84607"/>
    <lineage>
        <taxon>Eukaryota</taxon>
        <taxon>Fungi</taxon>
        <taxon>Dikarya</taxon>
        <taxon>Basidiomycota</taxon>
        <taxon>Agaricomycotina</taxon>
        <taxon>Agaricomycetes</taxon>
        <taxon>Agaricomycetidae</taxon>
        <taxon>Agaricales</taxon>
        <taxon>Agaricineae</taxon>
        <taxon>Strophariaceae</taxon>
        <taxon>Agrocybe</taxon>
    </lineage>
</organism>
<feature type="binding site" description="axial binding residue" evidence="9">
    <location>
        <position position="327"/>
    </location>
    <ligand>
        <name>heme</name>
        <dbReference type="ChEBI" id="CHEBI:30413"/>
    </ligand>
    <ligandPart>
        <name>Fe</name>
        <dbReference type="ChEBI" id="CHEBI:18248"/>
    </ligandPart>
</feature>
<dbReference type="PRINTS" id="PR00385">
    <property type="entry name" value="P450"/>
</dbReference>
<dbReference type="InterPro" id="IPR002401">
    <property type="entry name" value="Cyt_P450_E_grp-I"/>
</dbReference>
<dbReference type="InterPro" id="IPR036396">
    <property type="entry name" value="Cyt_P450_sf"/>
</dbReference>
<dbReference type="InterPro" id="IPR001128">
    <property type="entry name" value="Cyt_P450"/>
</dbReference>
<evidence type="ECO:0000256" key="2">
    <source>
        <dbReference type="ARBA" id="ARBA00005179"/>
    </source>
</evidence>
<comment type="cofactor">
    <cofactor evidence="1 9">
        <name>heme</name>
        <dbReference type="ChEBI" id="CHEBI:30413"/>
    </cofactor>
</comment>
<dbReference type="PROSITE" id="PS00086">
    <property type="entry name" value="CYTOCHROME_P450"/>
    <property type="match status" value="1"/>
</dbReference>
<evidence type="ECO:0000313" key="12">
    <source>
        <dbReference type="Proteomes" id="UP000521872"/>
    </source>
</evidence>
<dbReference type="GO" id="GO:0020037">
    <property type="term" value="F:heme binding"/>
    <property type="evidence" value="ECO:0007669"/>
    <property type="project" value="InterPro"/>
</dbReference>
<dbReference type="Proteomes" id="UP000521872">
    <property type="component" value="Unassembled WGS sequence"/>
</dbReference>
<dbReference type="AlphaFoldDB" id="A0A8H4VJB4"/>
<dbReference type="Pfam" id="PF00067">
    <property type="entry name" value="p450"/>
    <property type="match status" value="1"/>
</dbReference>
<evidence type="ECO:0000256" key="5">
    <source>
        <dbReference type="ARBA" id="ARBA00022723"/>
    </source>
</evidence>
<evidence type="ECO:0000256" key="7">
    <source>
        <dbReference type="ARBA" id="ARBA00023004"/>
    </source>
</evidence>
<keyword evidence="8 10" id="KW-0503">Monooxygenase</keyword>
<evidence type="ECO:0000313" key="11">
    <source>
        <dbReference type="EMBL" id="KAF4610004.1"/>
    </source>
</evidence>
<name>A0A8H4VJB4_9AGAR</name>
<dbReference type="PANTHER" id="PTHR46300:SF7">
    <property type="entry name" value="P450, PUTATIVE (EUROFUNG)-RELATED"/>
    <property type="match status" value="1"/>
</dbReference>
<sequence length="380" mass="42592">MTMGYGGLMPFIPYGETWRERRKALVQHFRPTDTTVYQDTHIKFVREMLPRLLVDPEDFLSTIRHAIGGSALSMAYGLPIKQEDDPIIELAEKALSTLNASVLPTNFLVNSLPALQYLPEFLPGSGFKAKAREWKKLQEEMKSRPFDMVEQRMKNATAKPSFTSASLERVMHVVGGDESKLKHQQEVIKDTASAIFIGATDTTQVAVQIFILAMLCYPDVQKKAQAELDRVLGGRLPEPTDETDLPYITAVVKECLRWKPLAPIAVPHMTSKEDIYRGYYIPEGAIDERTYPNPTTVIPERFLKDGKLDPTVQDPVKILFGYGRRACPGTHIALSLLWLTVASILKTFDISKAIDDDGNVIEPSMEFHAGVVCSETYTND</sequence>
<keyword evidence="5 9" id="KW-0479">Metal-binding</keyword>
<evidence type="ECO:0000256" key="6">
    <source>
        <dbReference type="ARBA" id="ARBA00023002"/>
    </source>
</evidence>
<dbReference type="InterPro" id="IPR017972">
    <property type="entry name" value="Cyt_P450_CS"/>
</dbReference>
<dbReference type="GO" id="GO:0016705">
    <property type="term" value="F:oxidoreductase activity, acting on paired donors, with incorporation or reduction of molecular oxygen"/>
    <property type="evidence" value="ECO:0007669"/>
    <property type="project" value="InterPro"/>
</dbReference>
<evidence type="ECO:0000256" key="3">
    <source>
        <dbReference type="ARBA" id="ARBA00010617"/>
    </source>
</evidence>
<evidence type="ECO:0008006" key="13">
    <source>
        <dbReference type="Google" id="ProtNLM"/>
    </source>
</evidence>
<proteinExistence type="inferred from homology"/>
<keyword evidence="12" id="KW-1185">Reference proteome</keyword>